<name>A0ABY8QMY5_9RHOB</name>
<proteinExistence type="predicted"/>
<sequence length="306" mass="32602">MNQHVAMPHAGPEDFGKGQLPPAFWLRSAALFVTEDRRTGAYVPSVDRIGDWLGRFDAWYKDTIGIENTDRLHLMYHRDISLVGDRFLDHVPELARLAEIASGLGVGFSVTVPLDEALQDPQAMRALIGCRAVSTLGVSIDSDLQTPDAALLASILTGIVAAKGHLAFIGDYDAIARLGLLDIPGVDSAQITIHPKSRGAHLHSPDMPVAPCFSRLRIYGDVDGSLYPCLGLVGVPGMALGHLDQPIEDTVLGGAAYPLRIDDLARRGPALTGAPPQDRLTGLPLVCEHHRRALLAVAGDDAGGQG</sequence>
<keyword evidence="1" id="KW-0614">Plasmid</keyword>
<keyword evidence="2" id="KW-1185">Reference proteome</keyword>
<dbReference type="EMBL" id="CP124618">
    <property type="protein sequence ID" value="WGW05999.1"/>
    <property type="molecule type" value="Genomic_DNA"/>
</dbReference>
<dbReference type="Proteomes" id="UP001241605">
    <property type="component" value="Plasmid unnamed2"/>
</dbReference>
<dbReference type="RefSeq" id="WP_282302622.1">
    <property type="nucleotide sequence ID" value="NZ_CP124618.1"/>
</dbReference>
<geneLocation type="plasmid" evidence="1 2">
    <name>unnamed2</name>
</geneLocation>
<gene>
    <name evidence="1" type="ORF">QF118_19530</name>
</gene>
<accession>A0ABY8QMY5</accession>
<reference evidence="1 2" key="1">
    <citation type="submission" date="2023-05" db="EMBL/GenBank/DDBJ databases">
        <title>YMD87, complete Genome.</title>
        <authorList>
            <person name="Zhang J."/>
            <person name="Xu X."/>
        </authorList>
    </citation>
    <scope>NUCLEOTIDE SEQUENCE [LARGE SCALE GENOMIC DNA]</scope>
    <source>
        <strain evidence="1 2">YMD87</strain>
        <plasmid evidence="1 2">unnamed2</plasmid>
    </source>
</reference>
<organism evidence="1 2">
    <name type="scientific">Tropicibacter oceani</name>
    <dbReference type="NCBI Taxonomy" id="3058420"/>
    <lineage>
        <taxon>Bacteria</taxon>
        <taxon>Pseudomonadati</taxon>
        <taxon>Pseudomonadota</taxon>
        <taxon>Alphaproteobacteria</taxon>
        <taxon>Rhodobacterales</taxon>
        <taxon>Roseobacteraceae</taxon>
        <taxon>Tropicibacter</taxon>
    </lineage>
</organism>
<protein>
    <submittedName>
        <fullName evidence="1">Uncharacterized protein</fullName>
    </submittedName>
</protein>
<evidence type="ECO:0000313" key="1">
    <source>
        <dbReference type="EMBL" id="WGW05999.1"/>
    </source>
</evidence>
<evidence type="ECO:0000313" key="2">
    <source>
        <dbReference type="Proteomes" id="UP001241605"/>
    </source>
</evidence>